<reference evidence="2" key="1">
    <citation type="submission" date="2015-12" db="EMBL/GenBank/DDBJ databases">
        <title>Gene expression during late stages of embryo sac development: a critical building block for successful pollen-pistil interactions.</title>
        <authorList>
            <person name="Liu Y."/>
            <person name="Joly V."/>
            <person name="Sabar M."/>
            <person name="Matton D.P."/>
        </authorList>
    </citation>
    <scope>NUCLEOTIDE SEQUENCE</scope>
</reference>
<feature type="signal peptide" evidence="1">
    <location>
        <begin position="1"/>
        <end position="30"/>
    </location>
</feature>
<dbReference type="AlphaFoldDB" id="A0A0V0GJ64"/>
<organism evidence="2">
    <name type="scientific">Solanum chacoense</name>
    <name type="common">Chaco potato</name>
    <dbReference type="NCBI Taxonomy" id="4108"/>
    <lineage>
        <taxon>Eukaryota</taxon>
        <taxon>Viridiplantae</taxon>
        <taxon>Streptophyta</taxon>
        <taxon>Embryophyta</taxon>
        <taxon>Tracheophyta</taxon>
        <taxon>Spermatophyta</taxon>
        <taxon>Magnoliopsida</taxon>
        <taxon>eudicotyledons</taxon>
        <taxon>Gunneridae</taxon>
        <taxon>Pentapetalae</taxon>
        <taxon>asterids</taxon>
        <taxon>lamiids</taxon>
        <taxon>Solanales</taxon>
        <taxon>Solanaceae</taxon>
        <taxon>Solanoideae</taxon>
        <taxon>Solaneae</taxon>
        <taxon>Solanum</taxon>
    </lineage>
</organism>
<name>A0A0V0GJ64_SOLCH</name>
<sequence length="86" mass="10196">MGNINKTILTLEQICMLFFIFSMALVNCKTYPPSIEETCVWECMYYLESEESQYDVDWHVLMSRCRDGVPRFKCSFKIEYDETHGS</sequence>
<evidence type="ECO:0000313" key="2">
    <source>
        <dbReference type="EMBL" id="JAP07286.1"/>
    </source>
</evidence>
<dbReference type="EMBL" id="GEDG01039076">
    <property type="protein sequence ID" value="JAP07286.1"/>
    <property type="molecule type" value="Transcribed_RNA"/>
</dbReference>
<feature type="chain" id="PRO_5006865355" evidence="1">
    <location>
        <begin position="31"/>
        <end position="86"/>
    </location>
</feature>
<evidence type="ECO:0000256" key="1">
    <source>
        <dbReference type="SAM" id="SignalP"/>
    </source>
</evidence>
<accession>A0A0V0GJ64</accession>
<keyword evidence="1" id="KW-0732">Signal</keyword>
<proteinExistence type="predicted"/>
<protein>
    <submittedName>
        <fullName evidence="2">Putative ovule protein</fullName>
    </submittedName>
</protein>